<evidence type="ECO:0000259" key="2">
    <source>
        <dbReference type="Pfam" id="PF03016"/>
    </source>
</evidence>
<evidence type="ECO:0000313" key="5">
    <source>
        <dbReference type="Proteomes" id="UP000245207"/>
    </source>
</evidence>
<evidence type="ECO:0000259" key="3">
    <source>
        <dbReference type="Pfam" id="PF14214"/>
    </source>
</evidence>
<feature type="region of interest" description="Disordered" evidence="1">
    <location>
        <begin position="75"/>
        <end position="109"/>
    </location>
</feature>
<sequence>MDKNKQPVLRKRKEPQFSGQNHQPSRTPSVPLTQIPTPQVSNRRVPLSDLLTPPSSNRVSLAELLTYDPLKENLPPFSLSNTSSTQPSKHTASSTTHQQPTASNRLPLGNVTNRLFGQTTNNIFPLNSRVPLATQLAPFTPIEDTHVRRTAASNFQSQLGLNPIPNQNAHQGTNVITSPISQDSIVGNANLRGVSSISLPRSDHQPSTVAATCKRQFPLHGFSNESPTRVALNTSDTVRRSRTTSNGLATSFDPATPVNGTRTQQFPFNDVSNVSLHTPLTSVGCVNQCNNIRSTDGFTTTIPAIVTQTSTFEVGESSRRTKRSKRPSLQSRTPVRFNLNLEDGDVRKEYDKYIGVSEEYFDHGDPTFECAECHALVWEAEARKGNANPTNKSYSICCGKGKVFIKQPPPAPQPGSSSSSGQSTSDDRIDRNIIGGVRDVLDSSSDLVQTFRRARDRYNEDSEQNIKIRLIAKRGKDGRNYNLSTSNEVAGLIVGDFDTCIEDRDIVIEKYREGLQRINIFHPMYLPLQYPLLMPRAQDGYYLGIPHRKKAGRRPVRQSKSDPLKEKTDKTVTMREWFAFQIMDRPNQENLFTRGGRLFQQFLVDGYTMVEMERLFFHRSKQTKLRCDTYSNIRQSVASELMRARGTTLRRWPEMPYPDDRYINEFGNRLIYDETDYNPVEMESEYQRLSESERMYNGGGLGAGGPVRVYVYEMPGKFTYDLLRLFRDTFRETVNLTSNGSPVHRLIEQHSVDYWLWADLIAPESERLLKSVVRVHRQEDADLFYVPFFTTISYFLLETQKCKTLYREALKWVTDQPAWKRSEGRDHIFPIHHPWSFKTVRKFVKKAIWLLPDMDSTGNWYKPGQVSLEKDLILPYVPNLDLCDAKCLSESASKRTTLLYFRGRLKRNAVARVLGVQTETPSICGSTENGGKIRSKLGSELGNADGVVIEEGSAGEAGKIAAQAGMRKSVFCLSPAGDTPSSARLFDAIVSGCIPVIVSDELELPFEGILDYRKIALFVSSSEAVQPGWLLAYLRSIKSSQIKEMQDNLAKYVRHFLYSHPAQPLGPEDLVWRMMAGKLINIKLHTRRSQRVVKGSRSICTCDCRRSNMTSPLTP</sequence>
<feature type="compositionally biased region" description="Low complexity" evidence="1">
    <location>
        <begin position="414"/>
        <end position="424"/>
    </location>
</feature>
<keyword evidence="5" id="KW-1185">Reference proteome</keyword>
<dbReference type="PANTHER" id="PTHR45786:SF74">
    <property type="entry name" value="ATP-DEPENDENT DNA HELICASE"/>
    <property type="match status" value="1"/>
</dbReference>
<dbReference type="Proteomes" id="UP000245207">
    <property type="component" value="Unassembled WGS sequence"/>
</dbReference>
<dbReference type="Pfam" id="PF14214">
    <property type="entry name" value="Helitron_like_N"/>
    <property type="match status" value="1"/>
</dbReference>
<dbReference type="InterPro" id="IPR025476">
    <property type="entry name" value="Helitron_helicase-like"/>
</dbReference>
<proteinExistence type="predicted"/>
<comment type="caution">
    <text evidence="4">The sequence shown here is derived from an EMBL/GenBank/DDBJ whole genome shotgun (WGS) entry which is preliminary data.</text>
</comment>
<accession>A0A2U1NKU6</accession>
<dbReference type="Pfam" id="PF03016">
    <property type="entry name" value="Exostosin_GT47"/>
    <property type="match status" value="1"/>
</dbReference>
<evidence type="ECO:0000256" key="1">
    <source>
        <dbReference type="SAM" id="MobiDB-lite"/>
    </source>
</evidence>
<dbReference type="AlphaFoldDB" id="A0A2U1NKU6"/>
<evidence type="ECO:0000313" key="4">
    <source>
        <dbReference type="EMBL" id="PWA74132.1"/>
    </source>
</evidence>
<feature type="domain" description="Exostosin GT47" evidence="2">
    <location>
        <begin position="706"/>
        <end position="1033"/>
    </location>
</feature>
<reference evidence="4 5" key="1">
    <citation type="journal article" date="2018" name="Mol. Plant">
        <title>The genome of Artemisia annua provides insight into the evolution of Asteraceae family and artemisinin biosynthesis.</title>
        <authorList>
            <person name="Shen Q."/>
            <person name="Zhang L."/>
            <person name="Liao Z."/>
            <person name="Wang S."/>
            <person name="Yan T."/>
            <person name="Shi P."/>
            <person name="Liu M."/>
            <person name="Fu X."/>
            <person name="Pan Q."/>
            <person name="Wang Y."/>
            <person name="Lv Z."/>
            <person name="Lu X."/>
            <person name="Zhang F."/>
            <person name="Jiang W."/>
            <person name="Ma Y."/>
            <person name="Chen M."/>
            <person name="Hao X."/>
            <person name="Li L."/>
            <person name="Tang Y."/>
            <person name="Lv G."/>
            <person name="Zhou Y."/>
            <person name="Sun X."/>
            <person name="Brodelius P.E."/>
            <person name="Rose J.K.C."/>
            <person name="Tang K."/>
        </authorList>
    </citation>
    <scope>NUCLEOTIDE SEQUENCE [LARGE SCALE GENOMIC DNA]</scope>
    <source>
        <strain evidence="5">cv. Huhao1</strain>
        <tissue evidence="4">Leaf</tissue>
    </source>
</reference>
<feature type="compositionally biased region" description="Polar residues" evidence="1">
    <location>
        <begin position="17"/>
        <end position="42"/>
    </location>
</feature>
<dbReference type="InterPro" id="IPR040911">
    <property type="entry name" value="Exostosin_GT47"/>
</dbReference>
<feature type="region of interest" description="Disordered" evidence="1">
    <location>
        <begin position="234"/>
        <end position="260"/>
    </location>
</feature>
<feature type="region of interest" description="Disordered" evidence="1">
    <location>
        <begin position="405"/>
        <end position="429"/>
    </location>
</feature>
<gene>
    <name evidence="4" type="ORF">CTI12_AA253140</name>
</gene>
<organism evidence="4 5">
    <name type="scientific">Artemisia annua</name>
    <name type="common">Sweet wormwood</name>
    <dbReference type="NCBI Taxonomy" id="35608"/>
    <lineage>
        <taxon>Eukaryota</taxon>
        <taxon>Viridiplantae</taxon>
        <taxon>Streptophyta</taxon>
        <taxon>Embryophyta</taxon>
        <taxon>Tracheophyta</taxon>
        <taxon>Spermatophyta</taxon>
        <taxon>Magnoliopsida</taxon>
        <taxon>eudicotyledons</taxon>
        <taxon>Gunneridae</taxon>
        <taxon>Pentapetalae</taxon>
        <taxon>asterids</taxon>
        <taxon>campanulids</taxon>
        <taxon>Asterales</taxon>
        <taxon>Asteraceae</taxon>
        <taxon>Asteroideae</taxon>
        <taxon>Anthemideae</taxon>
        <taxon>Artemisiinae</taxon>
        <taxon>Artemisia</taxon>
    </lineage>
</organism>
<protein>
    <submittedName>
        <fullName evidence="4">Exostosin family protein</fullName>
    </submittedName>
</protein>
<dbReference type="OrthoDB" id="1924787at2759"/>
<feature type="domain" description="Helitron helicase-like" evidence="3">
    <location>
        <begin position="577"/>
        <end position="640"/>
    </location>
</feature>
<dbReference type="EMBL" id="PKPP01002615">
    <property type="protein sequence ID" value="PWA74132.1"/>
    <property type="molecule type" value="Genomic_DNA"/>
</dbReference>
<dbReference type="STRING" id="35608.A0A2U1NKU6"/>
<dbReference type="PANTHER" id="PTHR45786">
    <property type="entry name" value="DNA BINDING PROTEIN-LIKE"/>
    <property type="match status" value="1"/>
</dbReference>
<name>A0A2U1NKU6_ARTAN</name>
<feature type="region of interest" description="Disordered" evidence="1">
    <location>
        <begin position="1"/>
        <end position="55"/>
    </location>
</feature>
<feature type="compositionally biased region" description="Polar residues" evidence="1">
    <location>
        <begin position="78"/>
        <end position="109"/>
    </location>
</feature>